<accession>A0A0B0NK26</accession>
<dbReference type="AlphaFoldDB" id="A0A0B0NK26"/>
<reference evidence="3" key="1">
    <citation type="submission" date="2014-09" db="EMBL/GenBank/DDBJ databases">
        <authorList>
            <person name="Mudge J."/>
            <person name="Ramaraj T."/>
            <person name="Lindquist I.E."/>
            <person name="Bharti A.K."/>
            <person name="Sundararajan A."/>
            <person name="Cameron C.T."/>
            <person name="Woodward J.E."/>
            <person name="May G.D."/>
            <person name="Brubaker C."/>
            <person name="Broadhvest J."/>
            <person name="Wilkins T.A."/>
        </authorList>
    </citation>
    <scope>NUCLEOTIDE SEQUENCE</scope>
    <source>
        <strain evidence="3">cv. AKA8401</strain>
    </source>
</reference>
<keyword evidence="2" id="KW-0067">ATP-binding</keyword>
<sequence length="269" mass="30492">MCMNVRVISGLSQKAIVRDMISGLSPKAIVRVVISGLSPEGICAGYHNQAMSRRFCSLAIGFGIIEVEVNHTIKALFGTPLVELWIWHNTPNSEEANSEQQTIVGSSNVPETLDEPTEFQTESGGTRRGRGHTLLKDLYDLNLVERVKVSRNNHGQPVGFEARLLVGYLGIISRNATMLAINYESWHHMPDSNKNQAIDNIKERFALEVSDDYIKKALGKKWRDHKSTLEKLYFKKDISLKEKLRNVPPRMLRYQWEDADRERVGTSSR</sequence>
<keyword evidence="2" id="KW-0378">Hydrolase</keyword>
<evidence type="ECO:0000313" key="2">
    <source>
        <dbReference type="EMBL" id="KHG14873.1"/>
    </source>
</evidence>
<protein>
    <submittedName>
        <fullName evidence="2">ATP-dependent helicase/deoxyribonuclease subunit B</fullName>
    </submittedName>
</protein>
<dbReference type="PANTHER" id="PTHR33144:SF46">
    <property type="entry name" value="OS04G0610000 PROTEIN"/>
    <property type="match status" value="1"/>
</dbReference>
<gene>
    <name evidence="2" type="ORF">F383_19429</name>
</gene>
<organism evidence="2 3">
    <name type="scientific">Gossypium arboreum</name>
    <name type="common">Tree cotton</name>
    <name type="synonym">Gossypium nanking</name>
    <dbReference type="NCBI Taxonomy" id="29729"/>
    <lineage>
        <taxon>Eukaryota</taxon>
        <taxon>Viridiplantae</taxon>
        <taxon>Streptophyta</taxon>
        <taxon>Embryophyta</taxon>
        <taxon>Tracheophyta</taxon>
        <taxon>Spermatophyta</taxon>
        <taxon>Magnoliopsida</taxon>
        <taxon>eudicotyledons</taxon>
        <taxon>Gunneridae</taxon>
        <taxon>Pentapetalae</taxon>
        <taxon>rosids</taxon>
        <taxon>malvids</taxon>
        <taxon>Malvales</taxon>
        <taxon>Malvaceae</taxon>
        <taxon>Malvoideae</taxon>
        <taxon>Gossypium</taxon>
    </lineage>
</organism>
<keyword evidence="3" id="KW-1185">Reference proteome</keyword>
<feature type="region of interest" description="Disordered" evidence="1">
    <location>
        <begin position="108"/>
        <end position="128"/>
    </location>
</feature>
<dbReference type="PANTHER" id="PTHR33144">
    <property type="entry name" value="OS10G0409366 PROTEIN-RELATED"/>
    <property type="match status" value="1"/>
</dbReference>
<dbReference type="EMBL" id="KN402476">
    <property type="protein sequence ID" value="KHG14873.1"/>
    <property type="molecule type" value="Genomic_DNA"/>
</dbReference>
<evidence type="ECO:0000313" key="3">
    <source>
        <dbReference type="Proteomes" id="UP000032142"/>
    </source>
</evidence>
<dbReference type="GO" id="GO:0004386">
    <property type="term" value="F:helicase activity"/>
    <property type="evidence" value="ECO:0007669"/>
    <property type="project" value="UniProtKB-KW"/>
</dbReference>
<keyword evidence="2" id="KW-0347">Helicase</keyword>
<keyword evidence="2" id="KW-0547">Nucleotide-binding</keyword>
<dbReference type="Proteomes" id="UP000032142">
    <property type="component" value="Unassembled WGS sequence"/>
</dbReference>
<name>A0A0B0NK26_GOSAR</name>
<evidence type="ECO:0000256" key="1">
    <source>
        <dbReference type="SAM" id="MobiDB-lite"/>
    </source>
</evidence>
<proteinExistence type="predicted"/>